<comment type="caution">
    <text evidence="3">The sequence shown here is derived from an EMBL/GenBank/DDBJ whole genome shotgun (WGS) entry which is preliminary data.</text>
</comment>
<evidence type="ECO:0000256" key="2">
    <source>
        <dbReference type="SAM" id="SignalP"/>
    </source>
</evidence>
<accession>A0A7J7JMX7</accession>
<dbReference type="PANTHER" id="PTHR33862">
    <property type="entry name" value="OROFACIAL CLEFT 1 CANDIDATE GENE 1 PROTEIN"/>
    <property type="match status" value="1"/>
</dbReference>
<evidence type="ECO:0000256" key="1">
    <source>
        <dbReference type="SAM" id="Coils"/>
    </source>
</evidence>
<gene>
    <name evidence="3" type="ORF">EB796_014712</name>
</gene>
<evidence type="ECO:0000313" key="3">
    <source>
        <dbReference type="EMBL" id="KAF6026991.1"/>
    </source>
</evidence>
<keyword evidence="1" id="KW-0175">Coiled coil</keyword>
<dbReference type="OrthoDB" id="347244at2759"/>
<feature type="signal peptide" evidence="2">
    <location>
        <begin position="1"/>
        <end position="24"/>
    </location>
</feature>
<sequence>MKIHIHTMLMCILMKKFLLMQWKSKSICLIYTHTFKVFKREEEKRMRDEYIAFQQQELEKQLQKKKKKRRQLAQMVEISKQKEEFQKGLLLRSFENSENQLRYALKKRKSEVKKMYGNLASADGEYGGSKGKRWKLDWDKAPQPIEIKLKTLRGVRDKLPAGRYVMRVSLFNRLGGHVMHWSQLPEQRWGGETLPIIHEGRFYNSEMKIGSSLYTVLPSKPSMRPGMIITFELFLLKGHILKSDRVVAWGCFPVCDGSFEVIEGK</sequence>
<reference evidence="3" key="1">
    <citation type="submission" date="2020-06" db="EMBL/GenBank/DDBJ databases">
        <title>Draft genome of Bugula neritina, a colonial animal packing powerful symbionts and potential medicines.</title>
        <authorList>
            <person name="Rayko M."/>
        </authorList>
    </citation>
    <scope>NUCLEOTIDE SEQUENCE [LARGE SCALE GENOMIC DNA]</scope>
    <source>
        <strain evidence="3">Kwan_BN1</strain>
    </source>
</reference>
<feature type="coiled-coil region" evidence="1">
    <location>
        <begin position="51"/>
        <end position="82"/>
    </location>
</feature>
<dbReference type="InterPro" id="IPR031390">
    <property type="entry name" value="OFCC1"/>
</dbReference>
<name>A0A7J7JMX7_BUGNE</name>
<evidence type="ECO:0000313" key="4">
    <source>
        <dbReference type="Proteomes" id="UP000593567"/>
    </source>
</evidence>
<keyword evidence="4" id="KW-1185">Reference proteome</keyword>
<feature type="chain" id="PRO_5029731711" evidence="2">
    <location>
        <begin position="25"/>
        <end position="265"/>
    </location>
</feature>
<proteinExistence type="predicted"/>
<dbReference type="AlphaFoldDB" id="A0A7J7JMX7"/>
<dbReference type="Proteomes" id="UP000593567">
    <property type="component" value="Unassembled WGS sequence"/>
</dbReference>
<keyword evidence="2" id="KW-0732">Signal</keyword>
<organism evidence="3 4">
    <name type="scientific">Bugula neritina</name>
    <name type="common">Brown bryozoan</name>
    <name type="synonym">Sertularia neritina</name>
    <dbReference type="NCBI Taxonomy" id="10212"/>
    <lineage>
        <taxon>Eukaryota</taxon>
        <taxon>Metazoa</taxon>
        <taxon>Spiralia</taxon>
        <taxon>Lophotrochozoa</taxon>
        <taxon>Bryozoa</taxon>
        <taxon>Gymnolaemata</taxon>
        <taxon>Cheilostomatida</taxon>
        <taxon>Flustrina</taxon>
        <taxon>Buguloidea</taxon>
        <taxon>Bugulidae</taxon>
        <taxon>Bugula</taxon>
    </lineage>
</organism>
<dbReference type="PANTHER" id="PTHR33862:SF3">
    <property type="entry name" value="OROFACIAL CLEFT 1 CANDIDATE GENE 1 PROTEIN"/>
    <property type="match status" value="1"/>
</dbReference>
<protein>
    <submittedName>
        <fullName evidence="3">OFCC1</fullName>
    </submittedName>
</protein>
<dbReference type="EMBL" id="VXIV02002169">
    <property type="protein sequence ID" value="KAF6026991.1"/>
    <property type="molecule type" value="Genomic_DNA"/>
</dbReference>